<dbReference type="InterPro" id="IPR015943">
    <property type="entry name" value="WD40/YVTN_repeat-like_dom_sf"/>
</dbReference>
<evidence type="ECO:0000313" key="5">
    <source>
        <dbReference type="Proteomes" id="UP000504635"/>
    </source>
</evidence>
<dbReference type="PANTHER" id="PTHR22652:SF0">
    <property type="entry name" value="NUCLEOPORIN NUP43"/>
    <property type="match status" value="1"/>
</dbReference>
<dbReference type="AlphaFoldDB" id="A0A6J2YGD2"/>
<accession>A0A6J2YGD2</accession>
<evidence type="ECO:0000256" key="2">
    <source>
        <dbReference type="ARBA" id="ARBA00022574"/>
    </source>
</evidence>
<keyword evidence="2" id="KW-0853">WD repeat</keyword>
<reference evidence="6 7" key="1">
    <citation type="submission" date="2025-04" db="UniProtKB">
        <authorList>
            <consortium name="RefSeq"/>
        </authorList>
    </citation>
    <scope>IDENTIFICATION</scope>
    <source>
        <tissue evidence="6 7">Gonads</tissue>
    </source>
</reference>
<evidence type="ECO:0000313" key="7">
    <source>
        <dbReference type="RefSeq" id="XP_030762488.1"/>
    </source>
</evidence>
<dbReference type="KEGG" id="soy:115887252"/>
<proteinExistence type="predicted"/>
<evidence type="ECO:0000256" key="4">
    <source>
        <dbReference type="ARBA" id="ARBA00023242"/>
    </source>
</evidence>
<dbReference type="OrthoDB" id="9890280at2759"/>
<dbReference type="PANTHER" id="PTHR22652">
    <property type="entry name" value="NUCLEOPORIN NUP43"/>
    <property type="match status" value="1"/>
</dbReference>
<dbReference type="RefSeq" id="XP_030762487.1">
    <property type="nucleotide sequence ID" value="XM_030906627.1"/>
</dbReference>
<dbReference type="Proteomes" id="UP000504635">
    <property type="component" value="Unplaced"/>
</dbReference>
<sequence length="359" mass="40262">MHSDSASINMSHNLHGTFVSEKINKIRWRPGGIQSLNLFVTGSIDNEKNTIKLWDFCENDEENDIYPFTISSYMYDGDVADIQFINQDYFACASSSGSVHLMNIAVQSSGDMLLNNYMEWDKIHYFNNGEASCCTALAIYENDLVSVGEDGRINVLTAQSKNVIRSIDDADSCSLGCVLFLKHNEILTSNLRGQMKIWDLRSQTNTPTKTFMLSGDQVTPTCLIFHPTQRHLVIAGDELGAITTWDLRQNTFPVNVLNAHEGSINEIHFHPDHPDQLFSCSSAGEIWHWSTKNKHQSFMGLEDSDVNVWLAPDNVKNKLEVFTLMPTLGKSINTLDLNKNKVICGCANEAIYLINGINL</sequence>
<gene>
    <name evidence="6 7" type="primary">LOC115887252</name>
</gene>
<dbReference type="RefSeq" id="XP_030762488.1">
    <property type="nucleotide sequence ID" value="XM_030906628.1"/>
</dbReference>
<organism evidence="5 6">
    <name type="scientific">Sitophilus oryzae</name>
    <name type="common">Rice weevil</name>
    <name type="synonym">Curculio oryzae</name>
    <dbReference type="NCBI Taxonomy" id="7048"/>
    <lineage>
        <taxon>Eukaryota</taxon>
        <taxon>Metazoa</taxon>
        <taxon>Ecdysozoa</taxon>
        <taxon>Arthropoda</taxon>
        <taxon>Hexapoda</taxon>
        <taxon>Insecta</taxon>
        <taxon>Pterygota</taxon>
        <taxon>Neoptera</taxon>
        <taxon>Endopterygota</taxon>
        <taxon>Coleoptera</taxon>
        <taxon>Polyphaga</taxon>
        <taxon>Cucujiformia</taxon>
        <taxon>Curculionidae</taxon>
        <taxon>Dryophthorinae</taxon>
        <taxon>Sitophilus</taxon>
    </lineage>
</organism>
<protein>
    <submittedName>
        <fullName evidence="6 7">Nucleoporin Nup43</fullName>
    </submittedName>
</protein>
<evidence type="ECO:0000256" key="3">
    <source>
        <dbReference type="ARBA" id="ARBA00022737"/>
    </source>
</evidence>
<dbReference type="GO" id="GO:0031080">
    <property type="term" value="C:nuclear pore outer ring"/>
    <property type="evidence" value="ECO:0007669"/>
    <property type="project" value="TreeGrafter"/>
</dbReference>
<dbReference type="Pfam" id="PF00400">
    <property type="entry name" value="WD40"/>
    <property type="match status" value="1"/>
</dbReference>
<keyword evidence="5" id="KW-1185">Reference proteome</keyword>
<keyword evidence="3" id="KW-0677">Repeat</keyword>
<evidence type="ECO:0000313" key="6">
    <source>
        <dbReference type="RefSeq" id="XP_030762487.1"/>
    </source>
</evidence>
<evidence type="ECO:0000256" key="1">
    <source>
        <dbReference type="ARBA" id="ARBA00004123"/>
    </source>
</evidence>
<dbReference type="InterPro" id="IPR036322">
    <property type="entry name" value="WD40_repeat_dom_sf"/>
</dbReference>
<dbReference type="Gene3D" id="2.130.10.10">
    <property type="entry name" value="YVTN repeat-like/Quinoprotein amine dehydrogenase"/>
    <property type="match status" value="1"/>
</dbReference>
<dbReference type="InterPro" id="IPR001680">
    <property type="entry name" value="WD40_rpt"/>
</dbReference>
<keyword evidence="4" id="KW-0539">Nucleus</keyword>
<name>A0A6J2YGD2_SITOR</name>
<comment type="subcellular location">
    <subcellularLocation>
        <location evidence="1">Nucleus</location>
    </subcellularLocation>
</comment>
<dbReference type="SMART" id="SM00320">
    <property type="entry name" value="WD40"/>
    <property type="match status" value="7"/>
</dbReference>
<dbReference type="SUPFAM" id="SSF50978">
    <property type="entry name" value="WD40 repeat-like"/>
    <property type="match status" value="1"/>
</dbReference>
<dbReference type="GeneID" id="115887252"/>